<keyword evidence="1" id="KW-0732">Signal</keyword>
<gene>
    <name evidence="2" type="ORF">KQX54_020753</name>
</gene>
<feature type="chain" id="PRO_5043383955" evidence="1">
    <location>
        <begin position="18"/>
        <end position="153"/>
    </location>
</feature>
<dbReference type="AlphaFoldDB" id="A0AAV7I0D2"/>
<keyword evidence="3" id="KW-1185">Reference proteome</keyword>
<sequence length="153" mass="17752">MPVKIILLLIVTHIGLSNSTFRTFASKVPCSRLEREIFRNGTRKLIDVDYFWPNVKNLKSDLENDIVEHIYGTEGSELFPIFYKRCGGTAKRLTQRNLKELILFLLKNQAAGRSLHHFTALNCPLFNHNQKRYVLESSGIQLCYFIFDNHDCC</sequence>
<name>A0AAV7I0D2_COTGL</name>
<accession>A0AAV7I0D2</accession>
<protein>
    <submittedName>
        <fullName evidence="2">Uncharacterized protein</fullName>
    </submittedName>
</protein>
<evidence type="ECO:0000313" key="3">
    <source>
        <dbReference type="Proteomes" id="UP000826195"/>
    </source>
</evidence>
<proteinExistence type="predicted"/>
<evidence type="ECO:0000313" key="2">
    <source>
        <dbReference type="EMBL" id="KAH0540992.1"/>
    </source>
</evidence>
<feature type="signal peptide" evidence="1">
    <location>
        <begin position="1"/>
        <end position="17"/>
    </location>
</feature>
<dbReference type="Proteomes" id="UP000826195">
    <property type="component" value="Unassembled WGS sequence"/>
</dbReference>
<dbReference type="EMBL" id="JAHXZJ010002609">
    <property type="protein sequence ID" value="KAH0540992.1"/>
    <property type="molecule type" value="Genomic_DNA"/>
</dbReference>
<reference evidence="2 3" key="1">
    <citation type="journal article" date="2021" name="J. Hered.">
        <title>A chromosome-level genome assembly of the parasitoid wasp, Cotesia glomerata (Hymenoptera: Braconidae).</title>
        <authorList>
            <person name="Pinto B.J."/>
            <person name="Weis J.J."/>
            <person name="Gamble T."/>
            <person name="Ode P.J."/>
            <person name="Paul R."/>
            <person name="Zaspel J.M."/>
        </authorList>
    </citation>
    <scope>NUCLEOTIDE SEQUENCE [LARGE SCALE GENOMIC DNA]</scope>
    <source>
        <strain evidence="2">CgM1</strain>
    </source>
</reference>
<comment type="caution">
    <text evidence="2">The sequence shown here is derived from an EMBL/GenBank/DDBJ whole genome shotgun (WGS) entry which is preliminary data.</text>
</comment>
<evidence type="ECO:0000256" key="1">
    <source>
        <dbReference type="SAM" id="SignalP"/>
    </source>
</evidence>
<organism evidence="2 3">
    <name type="scientific">Cotesia glomerata</name>
    <name type="common">Lepidopteran parasitic wasp</name>
    <name type="synonym">Apanteles glomeratus</name>
    <dbReference type="NCBI Taxonomy" id="32391"/>
    <lineage>
        <taxon>Eukaryota</taxon>
        <taxon>Metazoa</taxon>
        <taxon>Ecdysozoa</taxon>
        <taxon>Arthropoda</taxon>
        <taxon>Hexapoda</taxon>
        <taxon>Insecta</taxon>
        <taxon>Pterygota</taxon>
        <taxon>Neoptera</taxon>
        <taxon>Endopterygota</taxon>
        <taxon>Hymenoptera</taxon>
        <taxon>Apocrita</taxon>
        <taxon>Ichneumonoidea</taxon>
        <taxon>Braconidae</taxon>
        <taxon>Microgastrinae</taxon>
        <taxon>Cotesia</taxon>
    </lineage>
</organism>